<dbReference type="InterPro" id="IPR029058">
    <property type="entry name" value="AB_hydrolase_fold"/>
</dbReference>
<proteinExistence type="predicted"/>
<dbReference type="PANTHER" id="PTHR43798:SF33">
    <property type="entry name" value="HYDROLASE, PUTATIVE (AFU_ORTHOLOGUE AFUA_2G14860)-RELATED"/>
    <property type="match status" value="1"/>
</dbReference>
<evidence type="ECO:0000313" key="2">
    <source>
        <dbReference type="EMBL" id="KIX13499.1"/>
    </source>
</evidence>
<sequence>MARPFDHIKPRLTRSGPDPARARAEVLMIHGAWAGAFCFADLAPAIAREGFGVNCLELPGHGEDRWDLPASTSLRDYADIARRAAASLGRPVLVGHSMGGWLAQKVLEVVDLPAVFLAPAPGKGVGLSVSARLLARHLKPALRVFQGRQPRVQDLPLIRKIFFGEHSKMDLEELLPNMAPEPPLVVLELMLGLVRATPPKGKAPRLLVAGAKDPFLPLAGAQNLARNLGARLAVLPDYPHALFMEDDSGLVQRLLLEFLGNCP</sequence>
<feature type="domain" description="AB hydrolase-1" evidence="1">
    <location>
        <begin position="26"/>
        <end position="248"/>
    </location>
</feature>
<organism evidence="2 3">
    <name type="scientific">Dethiosulfatarculus sandiegensis</name>
    <dbReference type="NCBI Taxonomy" id="1429043"/>
    <lineage>
        <taxon>Bacteria</taxon>
        <taxon>Pseudomonadati</taxon>
        <taxon>Thermodesulfobacteriota</taxon>
        <taxon>Desulfarculia</taxon>
        <taxon>Desulfarculales</taxon>
        <taxon>Desulfarculaceae</taxon>
        <taxon>Dethiosulfatarculus</taxon>
    </lineage>
</organism>
<dbReference type="AlphaFoldDB" id="A0A0D2J5Z9"/>
<evidence type="ECO:0000259" key="1">
    <source>
        <dbReference type="Pfam" id="PF12697"/>
    </source>
</evidence>
<dbReference type="Gene3D" id="3.40.50.1820">
    <property type="entry name" value="alpha/beta hydrolase"/>
    <property type="match status" value="1"/>
</dbReference>
<accession>A0A0D2J5Z9</accession>
<dbReference type="InterPro" id="IPR000073">
    <property type="entry name" value="AB_hydrolase_1"/>
</dbReference>
<keyword evidence="3" id="KW-1185">Reference proteome</keyword>
<dbReference type="STRING" id="1429043.X474_13520"/>
<protein>
    <recommendedName>
        <fullName evidence="1">AB hydrolase-1 domain-containing protein</fullName>
    </recommendedName>
</protein>
<dbReference type="SUPFAM" id="SSF53474">
    <property type="entry name" value="alpha/beta-Hydrolases"/>
    <property type="match status" value="1"/>
</dbReference>
<evidence type="ECO:0000313" key="3">
    <source>
        <dbReference type="Proteomes" id="UP000032233"/>
    </source>
</evidence>
<name>A0A0D2J5Z9_9BACT</name>
<dbReference type="EMBL" id="AZAC01000015">
    <property type="protein sequence ID" value="KIX13499.1"/>
    <property type="molecule type" value="Genomic_DNA"/>
</dbReference>
<dbReference type="RefSeq" id="WP_044349210.1">
    <property type="nucleotide sequence ID" value="NZ_AZAC01000015.1"/>
</dbReference>
<gene>
    <name evidence="2" type="ORF">X474_13520</name>
</gene>
<dbReference type="Pfam" id="PF12697">
    <property type="entry name" value="Abhydrolase_6"/>
    <property type="match status" value="1"/>
</dbReference>
<dbReference type="InterPro" id="IPR050266">
    <property type="entry name" value="AB_hydrolase_sf"/>
</dbReference>
<reference evidence="2 3" key="1">
    <citation type="submission" date="2013-11" db="EMBL/GenBank/DDBJ databases">
        <title>Metagenomic analysis of a methanogenic consortium involved in long chain n-alkane degradation.</title>
        <authorList>
            <person name="Davidova I.A."/>
            <person name="Callaghan A.V."/>
            <person name="Wawrik B."/>
            <person name="Pruitt S."/>
            <person name="Marks C."/>
            <person name="Duncan K.E."/>
            <person name="Suflita J.M."/>
        </authorList>
    </citation>
    <scope>NUCLEOTIDE SEQUENCE [LARGE SCALE GENOMIC DNA]</scope>
    <source>
        <strain evidence="2 3">SPR</strain>
    </source>
</reference>
<dbReference type="PRINTS" id="PR00111">
    <property type="entry name" value="ABHYDROLASE"/>
</dbReference>
<dbReference type="Proteomes" id="UP000032233">
    <property type="component" value="Unassembled WGS sequence"/>
</dbReference>
<comment type="caution">
    <text evidence="2">The sequence shown here is derived from an EMBL/GenBank/DDBJ whole genome shotgun (WGS) entry which is preliminary data.</text>
</comment>
<dbReference type="PANTHER" id="PTHR43798">
    <property type="entry name" value="MONOACYLGLYCEROL LIPASE"/>
    <property type="match status" value="1"/>
</dbReference>
<dbReference type="InParanoid" id="A0A0D2J5Z9"/>
<dbReference type="GO" id="GO:0016020">
    <property type="term" value="C:membrane"/>
    <property type="evidence" value="ECO:0007669"/>
    <property type="project" value="TreeGrafter"/>
</dbReference>